<feature type="region of interest" description="Disordered" evidence="1">
    <location>
        <begin position="1"/>
        <end position="25"/>
    </location>
</feature>
<evidence type="ECO:0000259" key="2">
    <source>
        <dbReference type="Pfam" id="PF25597"/>
    </source>
</evidence>
<accession>A0A9Q0L1E2</accession>
<dbReference type="AlphaFoldDB" id="A0A9Q0L1E2"/>
<name>A0A9Q0L1E2_9MAGN</name>
<reference evidence="3" key="1">
    <citation type="journal article" date="2023" name="Plant J.">
        <title>The genome of the king protea, Protea cynaroides.</title>
        <authorList>
            <person name="Chang J."/>
            <person name="Duong T.A."/>
            <person name="Schoeman C."/>
            <person name="Ma X."/>
            <person name="Roodt D."/>
            <person name="Barker N."/>
            <person name="Li Z."/>
            <person name="Van de Peer Y."/>
            <person name="Mizrachi E."/>
        </authorList>
    </citation>
    <scope>NUCLEOTIDE SEQUENCE</scope>
    <source>
        <tissue evidence="3">Young leaves</tissue>
    </source>
</reference>
<comment type="caution">
    <text evidence="3">The sequence shown here is derived from an EMBL/GenBank/DDBJ whole genome shotgun (WGS) entry which is preliminary data.</text>
</comment>
<dbReference type="OrthoDB" id="1422773at2759"/>
<organism evidence="3 4">
    <name type="scientific">Protea cynaroides</name>
    <dbReference type="NCBI Taxonomy" id="273540"/>
    <lineage>
        <taxon>Eukaryota</taxon>
        <taxon>Viridiplantae</taxon>
        <taxon>Streptophyta</taxon>
        <taxon>Embryophyta</taxon>
        <taxon>Tracheophyta</taxon>
        <taxon>Spermatophyta</taxon>
        <taxon>Magnoliopsida</taxon>
        <taxon>Proteales</taxon>
        <taxon>Proteaceae</taxon>
        <taxon>Protea</taxon>
    </lineage>
</organism>
<feature type="domain" description="Retroviral polymerase SH3-like" evidence="2">
    <location>
        <begin position="69"/>
        <end position="97"/>
    </location>
</feature>
<proteinExistence type="predicted"/>
<evidence type="ECO:0000313" key="4">
    <source>
        <dbReference type="Proteomes" id="UP001141806"/>
    </source>
</evidence>
<dbReference type="Proteomes" id="UP001141806">
    <property type="component" value="Unassembled WGS sequence"/>
</dbReference>
<dbReference type="InterPro" id="IPR057670">
    <property type="entry name" value="SH3_retrovirus"/>
</dbReference>
<dbReference type="Pfam" id="PF25597">
    <property type="entry name" value="SH3_retrovirus"/>
    <property type="match status" value="1"/>
</dbReference>
<sequence>MEINKRTNNKKISFKEEEEDEGATTQLLTEQRQQTSPILNVTGVIGMAITNQSAERICPKVERICPKDKLYNPSTKKIVISRNVVFDEDGMWLWNDNGVKEHTPSNFDSDENGHKVNVQEPEATQSLPAHAQSPIASEGDEEQIPSHVKRRPAWMVDYEVTGINQSETHFALFFDCDPTIFEEAVKESKWCKAMDDGAWQWMMKL</sequence>
<keyword evidence="4" id="KW-1185">Reference proteome</keyword>
<evidence type="ECO:0000313" key="3">
    <source>
        <dbReference type="EMBL" id="KAJ4980673.1"/>
    </source>
</evidence>
<dbReference type="EMBL" id="JAMYWD010000001">
    <property type="protein sequence ID" value="KAJ4980673.1"/>
    <property type="molecule type" value="Genomic_DNA"/>
</dbReference>
<feature type="region of interest" description="Disordered" evidence="1">
    <location>
        <begin position="123"/>
        <end position="147"/>
    </location>
</feature>
<gene>
    <name evidence="3" type="ORF">NE237_031510</name>
</gene>
<protein>
    <recommendedName>
        <fullName evidence="2">Retroviral polymerase SH3-like domain-containing protein</fullName>
    </recommendedName>
</protein>
<evidence type="ECO:0000256" key="1">
    <source>
        <dbReference type="SAM" id="MobiDB-lite"/>
    </source>
</evidence>